<dbReference type="GO" id="GO:0042597">
    <property type="term" value="C:periplasmic space"/>
    <property type="evidence" value="ECO:0007669"/>
    <property type="project" value="UniProtKB-ARBA"/>
</dbReference>
<evidence type="ECO:0000256" key="3">
    <source>
        <dbReference type="ARBA" id="ARBA00022729"/>
    </source>
</evidence>
<dbReference type="PANTHER" id="PTHR30290">
    <property type="entry name" value="PERIPLASMIC BINDING COMPONENT OF ABC TRANSPORTER"/>
    <property type="match status" value="1"/>
</dbReference>
<feature type="transmembrane region" description="Helical" evidence="5">
    <location>
        <begin position="12"/>
        <end position="32"/>
    </location>
</feature>
<evidence type="ECO:0000256" key="5">
    <source>
        <dbReference type="SAM" id="Phobius"/>
    </source>
</evidence>
<evidence type="ECO:0000313" key="7">
    <source>
        <dbReference type="EMBL" id="PSN94982.1"/>
    </source>
</evidence>
<dbReference type="Gene3D" id="3.40.190.10">
    <property type="entry name" value="Periplasmic binding protein-like II"/>
    <property type="match status" value="1"/>
</dbReference>
<evidence type="ECO:0000313" key="8">
    <source>
        <dbReference type="Proteomes" id="UP000241284"/>
    </source>
</evidence>
<feature type="region of interest" description="Disordered" evidence="4">
    <location>
        <begin position="37"/>
        <end position="78"/>
    </location>
</feature>
<dbReference type="Gene3D" id="3.10.105.10">
    <property type="entry name" value="Dipeptide-binding Protein, Domain 3"/>
    <property type="match status" value="1"/>
</dbReference>
<keyword evidence="5" id="KW-1133">Transmembrane helix</keyword>
<dbReference type="SUPFAM" id="SSF53850">
    <property type="entry name" value="Periplasmic binding protein-like II"/>
    <property type="match status" value="1"/>
</dbReference>
<dbReference type="GO" id="GO:0043190">
    <property type="term" value="C:ATP-binding cassette (ABC) transporter complex"/>
    <property type="evidence" value="ECO:0007669"/>
    <property type="project" value="InterPro"/>
</dbReference>
<evidence type="ECO:0000256" key="4">
    <source>
        <dbReference type="SAM" id="MobiDB-lite"/>
    </source>
</evidence>
<keyword evidence="3" id="KW-0732">Signal</keyword>
<dbReference type="InterPro" id="IPR000914">
    <property type="entry name" value="SBP_5_dom"/>
</dbReference>
<protein>
    <recommendedName>
        <fullName evidence="6">Solute-binding protein family 5 domain-containing protein</fullName>
    </recommendedName>
</protein>
<keyword evidence="2" id="KW-0813">Transport</keyword>
<keyword evidence="5" id="KW-0472">Membrane</keyword>
<accession>A0A2R6B8T8</accession>
<dbReference type="EMBL" id="NEXH01000015">
    <property type="protein sequence ID" value="PSN94982.1"/>
    <property type="molecule type" value="Genomic_DNA"/>
</dbReference>
<name>A0A2R6B8T8_9ARCH</name>
<gene>
    <name evidence="7" type="ORF">B9Q06_07280</name>
</gene>
<comment type="similarity">
    <text evidence="1">Belongs to the bacterial solute-binding protein 5 family.</text>
</comment>
<dbReference type="InterPro" id="IPR030678">
    <property type="entry name" value="Peptide/Ni-bd"/>
</dbReference>
<keyword evidence="5" id="KW-0812">Transmembrane</keyword>
<evidence type="ECO:0000256" key="1">
    <source>
        <dbReference type="ARBA" id="ARBA00005695"/>
    </source>
</evidence>
<dbReference type="GO" id="GO:1904680">
    <property type="term" value="F:peptide transmembrane transporter activity"/>
    <property type="evidence" value="ECO:0007669"/>
    <property type="project" value="TreeGrafter"/>
</dbReference>
<dbReference type="PANTHER" id="PTHR30290:SF9">
    <property type="entry name" value="OLIGOPEPTIDE-BINDING PROTEIN APPA"/>
    <property type="match status" value="1"/>
</dbReference>
<dbReference type="AlphaFoldDB" id="A0A2R6B8T8"/>
<dbReference type="GO" id="GO:0015833">
    <property type="term" value="P:peptide transport"/>
    <property type="evidence" value="ECO:0007669"/>
    <property type="project" value="TreeGrafter"/>
</dbReference>
<organism evidence="7 8">
    <name type="scientific">Candidatus Marsarchaeota G2 archaeon ECH_B_2</name>
    <dbReference type="NCBI Taxonomy" id="1978160"/>
    <lineage>
        <taxon>Archaea</taxon>
        <taxon>Candidatus Marsarchaeota</taxon>
        <taxon>Candidatus Marsarchaeota group 2</taxon>
    </lineage>
</organism>
<comment type="caution">
    <text evidence="7">The sequence shown here is derived from an EMBL/GenBank/DDBJ whole genome shotgun (WGS) entry which is preliminary data.</text>
</comment>
<dbReference type="PIRSF" id="PIRSF002741">
    <property type="entry name" value="MppA"/>
    <property type="match status" value="1"/>
</dbReference>
<proteinExistence type="inferred from homology"/>
<reference evidence="7 8" key="1">
    <citation type="submission" date="2017-04" db="EMBL/GenBank/DDBJ databases">
        <title>Novel microbial lineages endemic to geothermal iron-oxide mats fill important gaps in the evolutionary history of Archaea.</title>
        <authorList>
            <person name="Jay Z.J."/>
            <person name="Beam J.P."/>
            <person name="Dlakic M."/>
            <person name="Rusch D.B."/>
            <person name="Kozubal M.A."/>
            <person name="Inskeep W.P."/>
        </authorList>
    </citation>
    <scope>NUCLEOTIDE SEQUENCE [LARGE SCALE GENOMIC DNA]</scope>
    <source>
        <strain evidence="7">ECH_B_2</strain>
    </source>
</reference>
<dbReference type="Proteomes" id="UP000241284">
    <property type="component" value="Unassembled WGS sequence"/>
</dbReference>
<evidence type="ECO:0000256" key="2">
    <source>
        <dbReference type="ARBA" id="ARBA00022448"/>
    </source>
</evidence>
<sequence length="679" mass="74915">MLRHNSAGIGRIAAIAIVIIILGVSATIAVVIEHHTTTPTPQSPQTTPTAATTTGTVSQQPTYTSTPSTTPTRFTFGPPNTSVLVDDSQIQPPDALDPATGFTIDDEYYFDAVFQQLVEFNGSNYQIVPVLASNYSVEGNYQSYIFQIRPNVTFSNGHPLNAYDVWFSFVRELYLGQAVGISNYYELTVEPNSTSSGYVLPWGIRHAIQAVTGLPATTNINVTISVLNNMLSNFNPSNTTQAEIMSYPQQAYVVLDPMSFRINLLHPYPYFLQVIAAWWGAIVDPAYVDSHGGVQANTQNSYFDANSGPSTGPYTVVSVGPGFSDIVLEANPNYWGKYAENVPFVAQPAHIRFVVINYGLPHNSRVEDFATNRAQISYVSVPFFGQMYSAYQYREYFSFKQIFFSFGLLPGLFYVSMNTQRFPTNNTYFRLAIVHAINYTEILYKTYVFNGSLYASPMLGPVSPGLPLYNPSGLPAYSYDPNLAAEYLNLAGKQEGFSVTLPNGSVIGNPSSLPLGTLTITYIAPLTPLVGEQLLIIQDELAQIGLSVATQGVTASQALSWTSPQATPNLVYDAWVPDWVDPVLQLVAPAVTTSSYLPAWVNLSSINQIMGVLPFTTNQTQRVELMSEVYNITYNYAPYVWLPDPYEYYFIQPYVHGLVGDPLFGYWYNTLYYANATAG</sequence>
<dbReference type="Pfam" id="PF00496">
    <property type="entry name" value="SBP_bac_5"/>
    <property type="match status" value="1"/>
</dbReference>
<evidence type="ECO:0000259" key="6">
    <source>
        <dbReference type="Pfam" id="PF00496"/>
    </source>
</evidence>
<dbReference type="InterPro" id="IPR039424">
    <property type="entry name" value="SBP_5"/>
</dbReference>
<feature type="domain" description="Solute-binding protein family 5" evidence="6">
    <location>
        <begin position="126"/>
        <end position="583"/>
    </location>
</feature>